<comment type="caution">
    <text evidence="2">The sequence shown here is derived from an EMBL/GenBank/DDBJ whole genome shotgun (WGS) entry which is preliminary data.</text>
</comment>
<evidence type="ECO:0000256" key="1">
    <source>
        <dbReference type="SAM" id="MobiDB-lite"/>
    </source>
</evidence>
<dbReference type="EMBL" id="AUBJ02000001">
    <property type="protein sequence ID" value="MCP2334663.1"/>
    <property type="molecule type" value="Genomic_DNA"/>
</dbReference>
<name>A0ABT1JRE3_ACTCY</name>
<proteinExistence type="predicted"/>
<reference evidence="2 3" key="1">
    <citation type="submission" date="2013-07" db="EMBL/GenBank/DDBJ databases">
        <authorList>
            <consortium name="DOE Joint Genome Institute"/>
            <person name="Reeve W."/>
            <person name="Huntemann M."/>
            <person name="Han J."/>
            <person name="Chen A."/>
            <person name="Kyrpides N."/>
            <person name="Mavromatis K."/>
            <person name="Markowitz V."/>
            <person name="Palaniappan K."/>
            <person name="Ivanova N."/>
            <person name="Schaumberg A."/>
            <person name="Pati A."/>
            <person name="Liolios K."/>
            <person name="Nordberg H.P."/>
            <person name="Cantor M.N."/>
            <person name="Hua S.X."/>
            <person name="Woyke T."/>
        </authorList>
    </citation>
    <scope>NUCLEOTIDE SEQUENCE [LARGE SCALE GENOMIC DNA]</scope>
    <source>
        <strain evidence="2 3">DSM 43889</strain>
    </source>
</reference>
<protein>
    <submittedName>
        <fullName evidence="2">Uncharacterized protein</fullName>
    </submittedName>
</protein>
<feature type="region of interest" description="Disordered" evidence="1">
    <location>
        <begin position="97"/>
        <end position="127"/>
    </location>
</feature>
<accession>A0ABT1JRE3</accession>
<gene>
    <name evidence="2" type="ORF">G443_004933</name>
</gene>
<dbReference type="Proteomes" id="UP000791080">
    <property type="component" value="Unassembled WGS sequence"/>
</dbReference>
<evidence type="ECO:0000313" key="2">
    <source>
        <dbReference type="EMBL" id="MCP2334663.1"/>
    </source>
</evidence>
<reference evidence="2 3" key="2">
    <citation type="submission" date="2022-06" db="EMBL/GenBank/DDBJ databases">
        <title>Genomic Encyclopedia of Type Strains, Phase I: the one thousand microbial genomes (KMG-I) project.</title>
        <authorList>
            <person name="Kyrpides N."/>
        </authorList>
    </citation>
    <scope>NUCLEOTIDE SEQUENCE [LARGE SCALE GENOMIC DNA]</scope>
    <source>
        <strain evidence="2 3">DSM 43889</strain>
    </source>
</reference>
<evidence type="ECO:0000313" key="3">
    <source>
        <dbReference type="Proteomes" id="UP000791080"/>
    </source>
</evidence>
<keyword evidence="3" id="KW-1185">Reference proteome</keyword>
<organism evidence="2 3">
    <name type="scientific">Actinoalloteichus caeruleus DSM 43889</name>
    <dbReference type="NCBI Taxonomy" id="1120930"/>
    <lineage>
        <taxon>Bacteria</taxon>
        <taxon>Bacillati</taxon>
        <taxon>Actinomycetota</taxon>
        <taxon>Actinomycetes</taxon>
        <taxon>Pseudonocardiales</taxon>
        <taxon>Pseudonocardiaceae</taxon>
        <taxon>Actinoalloteichus</taxon>
        <taxon>Actinoalloteichus cyanogriseus</taxon>
    </lineage>
</organism>
<sequence>MSICRAEVKGVRMASGGGARLRAGHDEVFPHGALVMRVGRVMEPRSREERARGAARVPELDPGTGHCQWLVTVIDQAAEALPGTNLRPVVFEGLTAAPRNDSGQCGPPAAGRGQRCRAWPTGERDTP</sequence>